<dbReference type="PANTHER" id="PTHR21600:SF81">
    <property type="entry name" value="21S RRNA PSEUDOURIDINE(2819) SYNTHASE"/>
    <property type="match status" value="1"/>
</dbReference>
<evidence type="ECO:0000256" key="7">
    <source>
        <dbReference type="ARBA" id="ARBA00038947"/>
    </source>
</evidence>
<dbReference type="EC" id="5.4.99.43" evidence="7"/>
<comment type="caution">
    <text evidence="14">The sequence shown here is derived from an EMBL/GenBank/DDBJ whole genome shotgun (WGS) entry which is preliminary data.</text>
</comment>
<dbReference type="Pfam" id="PF00849">
    <property type="entry name" value="PseudoU_synth_2"/>
    <property type="match status" value="1"/>
</dbReference>
<evidence type="ECO:0000256" key="6">
    <source>
        <dbReference type="ARBA" id="ARBA00037513"/>
    </source>
</evidence>
<evidence type="ECO:0000256" key="11">
    <source>
        <dbReference type="ARBA" id="ARBA00042700"/>
    </source>
</evidence>
<dbReference type="PANTHER" id="PTHR21600">
    <property type="entry name" value="MITOCHONDRIAL RNA PSEUDOURIDINE SYNTHASE"/>
    <property type="match status" value="1"/>
</dbReference>
<keyword evidence="12" id="KW-0694">RNA-binding</keyword>
<comment type="subcellular location">
    <subcellularLocation>
        <location evidence="1">Mitochondrion</location>
    </subcellularLocation>
</comment>
<dbReference type="InterPro" id="IPR050188">
    <property type="entry name" value="RluA_PseudoU_synthase"/>
</dbReference>
<dbReference type="PROSITE" id="PS01129">
    <property type="entry name" value="PSI_RLU"/>
    <property type="match status" value="1"/>
</dbReference>
<comment type="similarity">
    <text evidence="2">Belongs to the pseudouridine synthase RluA family.</text>
</comment>
<feature type="domain" description="Pseudouridine synthase RsuA/RluA-like" evidence="13">
    <location>
        <begin position="119"/>
        <end position="286"/>
    </location>
</feature>
<keyword evidence="15" id="KW-1185">Reference proteome</keyword>
<evidence type="ECO:0000313" key="15">
    <source>
        <dbReference type="Proteomes" id="UP001479436"/>
    </source>
</evidence>
<evidence type="ECO:0000256" key="2">
    <source>
        <dbReference type="ARBA" id="ARBA00010876"/>
    </source>
</evidence>
<dbReference type="InterPro" id="IPR036986">
    <property type="entry name" value="S4_RNA-bd_sf"/>
</dbReference>
<name>A0ABR2X3B8_9FUNG</name>
<evidence type="ECO:0000313" key="14">
    <source>
        <dbReference type="EMBL" id="KAK9768272.1"/>
    </source>
</evidence>
<dbReference type="Proteomes" id="UP001479436">
    <property type="component" value="Unassembled WGS sequence"/>
</dbReference>
<evidence type="ECO:0000256" key="3">
    <source>
        <dbReference type="ARBA" id="ARBA00023128"/>
    </source>
</evidence>
<reference evidence="14 15" key="1">
    <citation type="submission" date="2023-04" db="EMBL/GenBank/DDBJ databases">
        <title>Genome of Basidiobolus ranarum AG-B5.</title>
        <authorList>
            <person name="Stajich J.E."/>
            <person name="Carter-House D."/>
            <person name="Gryganskyi A."/>
        </authorList>
    </citation>
    <scope>NUCLEOTIDE SEQUENCE [LARGE SCALE GENOMIC DNA]</scope>
    <source>
        <strain evidence="14 15">AG-B5</strain>
    </source>
</reference>
<evidence type="ECO:0000256" key="8">
    <source>
        <dbReference type="ARBA" id="ARBA00040626"/>
    </source>
</evidence>
<evidence type="ECO:0000256" key="10">
    <source>
        <dbReference type="ARBA" id="ARBA00041978"/>
    </source>
</evidence>
<comment type="catalytic activity">
    <reaction evidence="5">
        <text>uridine(2819) in 21S rRNA = pseudouridine(2819) in 21S rRNA</text>
        <dbReference type="Rhea" id="RHEA:42556"/>
        <dbReference type="Rhea" id="RHEA-COMP:10113"/>
        <dbReference type="Rhea" id="RHEA-COMP:10114"/>
        <dbReference type="ChEBI" id="CHEBI:65314"/>
        <dbReference type="ChEBI" id="CHEBI:65315"/>
        <dbReference type="EC" id="5.4.99.43"/>
    </reaction>
</comment>
<dbReference type="InterPro" id="IPR006145">
    <property type="entry name" value="PsdUridine_synth_RsuA/RluA"/>
</dbReference>
<evidence type="ECO:0000256" key="9">
    <source>
        <dbReference type="ARBA" id="ARBA00041561"/>
    </source>
</evidence>
<gene>
    <name evidence="14" type="ORF">K7432_001238</name>
</gene>
<dbReference type="InterPro" id="IPR020103">
    <property type="entry name" value="PsdUridine_synth_cat_dom_sf"/>
</dbReference>
<dbReference type="Gene3D" id="3.30.2350.10">
    <property type="entry name" value="Pseudouridine synthase"/>
    <property type="match status" value="1"/>
</dbReference>
<dbReference type="Gene3D" id="3.10.290.10">
    <property type="entry name" value="RNA-binding S4 domain"/>
    <property type="match status" value="1"/>
</dbReference>
<sequence>MLLFGRQHCIRLGSIANFHTLRVPAEFNDVRLDRFLNINFDLSKALTQKLLRTKKVCIFGKEQETKGKIPPGFRLNENDVVQVNSELKLRVDKFQDITKTDLELIEELKSNIQYKSETLLIIDKPSGVAVQGGTNTTRYIDKVLSALKFDCPETPRIVHRLDKGTSGLLILARTRQAAIELTRQFRENQIKKEYLAIVTGSTGTDNGIIDRGISRVTSSSHDYRTVHGDLQNTSPLSNTATSPIQTQSAITEYQVIAKSNQNPCLSLLRLSPHTGRKHQLRVHCAQVLYTPILGDLKYGKGSPKGLVCDAENPPRLFLHMHKLTLPNDTNPIVINAPLPKHFLRVLDDHFDGQSFTLE</sequence>
<evidence type="ECO:0000256" key="5">
    <source>
        <dbReference type="ARBA" id="ARBA00036927"/>
    </source>
</evidence>
<dbReference type="CDD" id="cd02869">
    <property type="entry name" value="PseudoU_synth_RluA_like"/>
    <property type="match status" value="1"/>
</dbReference>
<proteinExistence type="inferred from homology"/>
<evidence type="ECO:0000259" key="13">
    <source>
        <dbReference type="Pfam" id="PF00849"/>
    </source>
</evidence>
<comment type="function">
    <text evidence="6">Pseudouridylate synthase responsible for the pseudouridine-2819 formation in mitochondrial 21S rRNA. May modulate the efficiency or the fidelity of the mitochondrial translation machinery.</text>
</comment>
<evidence type="ECO:0000256" key="12">
    <source>
        <dbReference type="PROSITE-ProRule" id="PRU00182"/>
    </source>
</evidence>
<protein>
    <recommendedName>
        <fullName evidence="8">21S rRNA pseudouridine(2819) synthase</fullName>
        <ecNumber evidence="7">5.4.99.43</ecNumber>
    </recommendedName>
    <alternativeName>
        <fullName evidence="10">Pseudouridine synthase 5</fullName>
    </alternativeName>
    <alternativeName>
        <fullName evidence="9">Pseudouridylate synthase PUS5</fullName>
    </alternativeName>
    <alternativeName>
        <fullName evidence="11">Uracil hydrolyase PUS5</fullName>
    </alternativeName>
</protein>
<accession>A0ABR2X3B8</accession>
<keyword evidence="4" id="KW-0413">Isomerase</keyword>
<evidence type="ECO:0000256" key="4">
    <source>
        <dbReference type="ARBA" id="ARBA00023235"/>
    </source>
</evidence>
<dbReference type="InterPro" id="IPR006224">
    <property type="entry name" value="PsdUridine_synth_RluA-like_CS"/>
</dbReference>
<organism evidence="14 15">
    <name type="scientific">Basidiobolus ranarum</name>
    <dbReference type="NCBI Taxonomy" id="34480"/>
    <lineage>
        <taxon>Eukaryota</taxon>
        <taxon>Fungi</taxon>
        <taxon>Fungi incertae sedis</taxon>
        <taxon>Zoopagomycota</taxon>
        <taxon>Entomophthoromycotina</taxon>
        <taxon>Basidiobolomycetes</taxon>
        <taxon>Basidiobolales</taxon>
        <taxon>Basidiobolaceae</taxon>
        <taxon>Basidiobolus</taxon>
    </lineage>
</organism>
<evidence type="ECO:0000256" key="1">
    <source>
        <dbReference type="ARBA" id="ARBA00004173"/>
    </source>
</evidence>
<dbReference type="EMBL" id="JASJQH010000026">
    <property type="protein sequence ID" value="KAK9768272.1"/>
    <property type="molecule type" value="Genomic_DNA"/>
</dbReference>
<keyword evidence="3" id="KW-0496">Mitochondrion</keyword>
<dbReference type="PROSITE" id="PS50889">
    <property type="entry name" value="S4"/>
    <property type="match status" value="1"/>
</dbReference>
<dbReference type="SUPFAM" id="SSF55120">
    <property type="entry name" value="Pseudouridine synthase"/>
    <property type="match status" value="1"/>
</dbReference>